<gene>
    <name evidence="1" type="ORF">TIFTF001_007129</name>
</gene>
<dbReference type="AlphaFoldDB" id="A0AA87ZR03"/>
<evidence type="ECO:0000313" key="2">
    <source>
        <dbReference type="Proteomes" id="UP001187192"/>
    </source>
</evidence>
<dbReference type="Gramene" id="FCD_00009530-RA">
    <property type="protein sequence ID" value="FCD_00009530-RA:cds"/>
    <property type="gene ID" value="FCD_00009530"/>
</dbReference>
<accession>A0AA87ZR03</accession>
<proteinExistence type="predicted"/>
<comment type="caution">
    <text evidence="1">The sequence shown here is derived from an EMBL/GenBank/DDBJ whole genome shotgun (WGS) entry which is preliminary data.</text>
</comment>
<sequence>MSKVGSEEMSKVVVKLGALGLALLVALVSVARAFVLVAVSPRRNALALLAAYPTVLHAPVQHSRF</sequence>
<reference evidence="1" key="1">
    <citation type="submission" date="2023-07" db="EMBL/GenBank/DDBJ databases">
        <title>draft genome sequence of fig (Ficus carica).</title>
        <authorList>
            <person name="Takahashi T."/>
            <person name="Nishimura K."/>
        </authorList>
    </citation>
    <scope>NUCLEOTIDE SEQUENCE</scope>
</reference>
<keyword evidence="2" id="KW-1185">Reference proteome</keyword>
<name>A0AA87ZR03_FICCA</name>
<evidence type="ECO:0000313" key="1">
    <source>
        <dbReference type="EMBL" id="GMN37820.1"/>
    </source>
</evidence>
<dbReference type="EMBL" id="BTGU01000007">
    <property type="protein sequence ID" value="GMN37820.1"/>
    <property type="molecule type" value="Genomic_DNA"/>
</dbReference>
<organism evidence="1 2">
    <name type="scientific">Ficus carica</name>
    <name type="common">Common fig</name>
    <dbReference type="NCBI Taxonomy" id="3494"/>
    <lineage>
        <taxon>Eukaryota</taxon>
        <taxon>Viridiplantae</taxon>
        <taxon>Streptophyta</taxon>
        <taxon>Embryophyta</taxon>
        <taxon>Tracheophyta</taxon>
        <taxon>Spermatophyta</taxon>
        <taxon>Magnoliopsida</taxon>
        <taxon>eudicotyledons</taxon>
        <taxon>Gunneridae</taxon>
        <taxon>Pentapetalae</taxon>
        <taxon>rosids</taxon>
        <taxon>fabids</taxon>
        <taxon>Rosales</taxon>
        <taxon>Moraceae</taxon>
        <taxon>Ficeae</taxon>
        <taxon>Ficus</taxon>
    </lineage>
</organism>
<dbReference type="Proteomes" id="UP001187192">
    <property type="component" value="Unassembled WGS sequence"/>
</dbReference>
<protein>
    <submittedName>
        <fullName evidence="1">Uncharacterized protein</fullName>
    </submittedName>
</protein>